<evidence type="ECO:0000256" key="6">
    <source>
        <dbReference type="RuleBase" id="RU361277"/>
    </source>
</evidence>
<dbReference type="InterPro" id="IPR013154">
    <property type="entry name" value="ADH-like_N"/>
</dbReference>
<evidence type="ECO:0000313" key="9">
    <source>
        <dbReference type="Proteomes" id="UP000576821"/>
    </source>
</evidence>
<organism evidence="8 9">
    <name type="scientific">Sphingobium vermicomposti</name>
    <dbReference type="NCBI Taxonomy" id="529005"/>
    <lineage>
        <taxon>Bacteria</taxon>
        <taxon>Pseudomonadati</taxon>
        <taxon>Pseudomonadota</taxon>
        <taxon>Alphaproteobacteria</taxon>
        <taxon>Sphingomonadales</taxon>
        <taxon>Sphingomonadaceae</taxon>
        <taxon>Sphingobium</taxon>
    </lineage>
</organism>
<dbReference type="SUPFAM" id="SSF50129">
    <property type="entry name" value="GroES-like"/>
    <property type="match status" value="1"/>
</dbReference>
<dbReference type="SUPFAM" id="SSF51735">
    <property type="entry name" value="NAD(P)-binding Rossmann-fold domains"/>
    <property type="match status" value="1"/>
</dbReference>
<dbReference type="EC" id="1.1.1.284" evidence="8"/>
<gene>
    <name evidence="8" type="ORF">FHS54_003194</name>
</gene>
<evidence type="ECO:0000256" key="1">
    <source>
        <dbReference type="ARBA" id="ARBA00001947"/>
    </source>
</evidence>
<dbReference type="EC" id="1.1.1.1" evidence="8"/>
<comment type="cofactor">
    <cofactor evidence="1 6">
        <name>Zn(2+)</name>
        <dbReference type="ChEBI" id="CHEBI:29105"/>
    </cofactor>
</comment>
<dbReference type="Proteomes" id="UP000576821">
    <property type="component" value="Unassembled WGS sequence"/>
</dbReference>
<evidence type="ECO:0000256" key="5">
    <source>
        <dbReference type="ARBA" id="ARBA00023002"/>
    </source>
</evidence>
<dbReference type="PROSITE" id="PS00059">
    <property type="entry name" value="ADH_ZINC"/>
    <property type="match status" value="1"/>
</dbReference>
<dbReference type="InterPro" id="IPR020843">
    <property type="entry name" value="ER"/>
</dbReference>
<dbReference type="InterPro" id="IPR036291">
    <property type="entry name" value="NAD(P)-bd_dom_sf"/>
</dbReference>
<evidence type="ECO:0000313" key="8">
    <source>
        <dbReference type="EMBL" id="NIJ18194.1"/>
    </source>
</evidence>
<evidence type="ECO:0000259" key="7">
    <source>
        <dbReference type="SMART" id="SM00829"/>
    </source>
</evidence>
<dbReference type="Pfam" id="PF00107">
    <property type="entry name" value="ADH_zinc_N"/>
    <property type="match status" value="1"/>
</dbReference>
<dbReference type="Gene3D" id="3.90.180.10">
    <property type="entry name" value="Medium-chain alcohol dehydrogenases, catalytic domain"/>
    <property type="match status" value="1"/>
</dbReference>
<dbReference type="Gene3D" id="3.40.50.720">
    <property type="entry name" value="NAD(P)-binding Rossmann-like Domain"/>
    <property type="match status" value="1"/>
</dbReference>
<evidence type="ECO:0000256" key="2">
    <source>
        <dbReference type="ARBA" id="ARBA00008072"/>
    </source>
</evidence>
<sequence>MKAAVWDGASLFVSDRLTLRPVGPGEVRVRVLRSGICHSDLAMMTPHLPILPMVLGHEAAGEVAEIGPGVEGWAIGDRVTVGTQTPCGECRECLRGEPHNCDINWGFAPAFPFTLDDKPVASFANVSSFAQEIVVKASQLFAIDDLPMEQGALIGCAVSTGVCASRVLGRVRPDDRVLVFGIGGIGVNAIQGAARLGAHVIAVDANPAKEAAARQFGASAFVLADPALDAQSAGAMLARDHGPIDLVVECSGAVGAIETALRSIKRGGRVVLIGMSRPGSQAALPLDRFVTGGEVIATMNGGALPDRDYPILIDQVRDGRLNVADQVSGIWPLDRINDAIAALKAGEVTRALLNLVD</sequence>
<protein>
    <submittedName>
        <fullName evidence="8">S-(Hydroxymethyl)glutathione dehydrogenase/alcohol dehydrogenase</fullName>
        <ecNumber evidence="8">1.1.1.1</ecNumber>
        <ecNumber evidence="8">1.1.1.284</ecNumber>
    </submittedName>
</protein>
<proteinExistence type="inferred from homology"/>
<dbReference type="InterPro" id="IPR013149">
    <property type="entry name" value="ADH-like_C"/>
</dbReference>
<accession>A0A846MDF6</accession>
<keyword evidence="3 6" id="KW-0479">Metal-binding</keyword>
<dbReference type="EMBL" id="JAASQR010000004">
    <property type="protein sequence ID" value="NIJ18194.1"/>
    <property type="molecule type" value="Genomic_DNA"/>
</dbReference>
<feature type="domain" description="Enoyl reductase (ER)" evidence="7">
    <location>
        <begin position="8"/>
        <end position="353"/>
    </location>
</feature>
<dbReference type="Pfam" id="PF08240">
    <property type="entry name" value="ADH_N"/>
    <property type="match status" value="1"/>
</dbReference>
<dbReference type="PANTHER" id="PTHR43350:SF19">
    <property type="entry name" value="D-GULOSIDE 3-DEHYDROGENASE"/>
    <property type="match status" value="1"/>
</dbReference>
<dbReference type="PANTHER" id="PTHR43350">
    <property type="entry name" value="NAD-DEPENDENT ALCOHOL DEHYDROGENASE"/>
    <property type="match status" value="1"/>
</dbReference>
<comment type="caution">
    <text evidence="8">The sequence shown here is derived from an EMBL/GenBank/DDBJ whole genome shotgun (WGS) entry which is preliminary data.</text>
</comment>
<dbReference type="GO" id="GO:0008270">
    <property type="term" value="F:zinc ion binding"/>
    <property type="evidence" value="ECO:0007669"/>
    <property type="project" value="InterPro"/>
</dbReference>
<dbReference type="InterPro" id="IPR011032">
    <property type="entry name" value="GroES-like_sf"/>
</dbReference>
<dbReference type="GO" id="GO:0004022">
    <property type="term" value="F:alcohol dehydrogenase (NAD+) activity"/>
    <property type="evidence" value="ECO:0007669"/>
    <property type="project" value="UniProtKB-EC"/>
</dbReference>
<dbReference type="AlphaFoldDB" id="A0A846MDF6"/>
<dbReference type="InterPro" id="IPR002328">
    <property type="entry name" value="ADH_Zn_CS"/>
</dbReference>
<reference evidence="8 9" key="1">
    <citation type="submission" date="2020-03" db="EMBL/GenBank/DDBJ databases">
        <title>Genomic Encyclopedia of Type Strains, Phase IV (KMG-IV): sequencing the most valuable type-strain genomes for metagenomic binning, comparative biology and taxonomic classification.</title>
        <authorList>
            <person name="Goeker M."/>
        </authorList>
    </citation>
    <scope>NUCLEOTIDE SEQUENCE [LARGE SCALE GENOMIC DNA]</scope>
    <source>
        <strain evidence="8 9">DSM 21299</strain>
    </source>
</reference>
<evidence type="ECO:0000256" key="4">
    <source>
        <dbReference type="ARBA" id="ARBA00022833"/>
    </source>
</evidence>
<dbReference type="GO" id="GO:0051903">
    <property type="term" value="F:S-(hydroxymethyl)glutathione dehydrogenase [NAD(P)+] activity"/>
    <property type="evidence" value="ECO:0007669"/>
    <property type="project" value="UniProtKB-EC"/>
</dbReference>
<evidence type="ECO:0000256" key="3">
    <source>
        <dbReference type="ARBA" id="ARBA00022723"/>
    </source>
</evidence>
<dbReference type="RefSeq" id="WP_167305063.1">
    <property type="nucleotide sequence ID" value="NZ_JAASQR010000004.1"/>
</dbReference>
<dbReference type="SMART" id="SM00829">
    <property type="entry name" value="PKS_ER"/>
    <property type="match status" value="1"/>
</dbReference>
<keyword evidence="9" id="KW-1185">Reference proteome</keyword>
<name>A0A846MDF6_9SPHN</name>
<keyword evidence="4 6" id="KW-0862">Zinc</keyword>
<keyword evidence="5 8" id="KW-0560">Oxidoreductase</keyword>
<comment type="similarity">
    <text evidence="2 6">Belongs to the zinc-containing alcohol dehydrogenase family.</text>
</comment>